<dbReference type="InterPro" id="IPR001387">
    <property type="entry name" value="Cro/C1-type_HTH"/>
</dbReference>
<dbReference type="CDD" id="cd00093">
    <property type="entry name" value="HTH_XRE"/>
    <property type="match status" value="1"/>
</dbReference>
<proteinExistence type="predicted"/>
<comment type="caution">
    <text evidence="2">The sequence shown here is derived from an EMBL/GenBank/DDBJ whole genome shotgun (WGS) entry which is preliminary data.</text>
</comment>
<dbReference type="PROSITE" id="PS50943">
    <property type="entry name" value="HTH_CROC1"/>
    <property type="match status" value="1"/>
</dbReference>
<dbReference type="InterPro" id="IPR010982">
    <property type="entry name" value="Lambda_DNA-bd_dom_sf"/>
</dbReference>
<evidence type="ECO:0000259" key="1">
    <source>
        <dbReference type="PROSITE" id="PS50943"/>
    </source>
</evidence>
<feature type="domain" description="HTH cro/C1-type" evidence="1">
    <location>
        <begin position="13"/>
        <end position="68"/>
    </location>
</feature>
<evidence type="ECO:0000313" key="2">
    <source>
        <dbReference type="EMBL" id="TLS46103.1"/>
    </source>
</evidence>
<organism evidence="2 3">
    <name type="scientific">Streptomyces montanus</name>
    <dbReference type="NCBI Taxonomy" id="2580423"/>
    <lineage>
        <taxon>Bacteria</taxon>
        <taxon>Bacillati</taxon>
        <taxon>Actinomycetota</taxon>
        <taxon>Actinomycetes</taxon>
        <taxon>Kitasatosporales</taxon>
        <taxon>Streptomycetaceae</taxon>
        <taxon>Streptomyces</taxon>
    </lineage>
</organism>
<dbReference type="SMART" id="SM00530">
    <property type="entry name" value="HTH_XRE"/>
    <property type="match status" value="1"/>
</dbReference>
<dbReference type="AlphaFoldDB" id="A0A5R9FZE1"/>
<gene>
    <name evidence="2" type="ORF">FE633_11195</name>
</gene>
<dbReference type="EMBL" id="VBZC01000010">
    <property type="protein sequence ID" value="TLS46103.1"/>
    <property type="molecule type" value="Genomic_DNA"/>
</dbReference>
<dbReference type="Pfam" id="PF13560">
    <property type="entry name" value="HTH_31"/>
    <property type="match status" value="1"/>
</dbReference>
<evidence type="ECO:0000313" key="3">
    <source>
        <dbReference type="Proteomes" id="UP000305906"/>
    </source>
</evidence>
<reference evidence="2 3" key="1">
    <citation type="submission" date="2019-05" db="EMBL/GenBank/DDBJ databases">
        <title>Streptomyces sp. NEAU-C151, a novel actinomycete isolated from soil.</title>
        <authorList>
            <person name="Han L."/>
            <person name="Jiang H."/>
        </authorList>
    </citation>
    <scope>NUCLEOTIDE SEQUENCE [LARGE SCALE GENOMIC DNA]</scope>
    <source>
        <strain evidence="2 3">NEAU-C151</strain>
    </source>
</reference>
<accession>A0A5R9FZE1</accession>
<protein>
    <submittedName>
        <fullName evidence="2">Helix-turn-helix transcriptional regulator</fullName>
    </submittedName>
</protein>
<sequence length="415" mass="44970">MPEDMDTHIGARVKVARNAKGLTQPELAGLLGRSESWLGNIESGRVRLDRYSLITAIADQCDVDVVWLLGQPYRLQHNGGGNLAHSYIYALRTGMRRSGLILSGHPELGPQGTPVPLEQLQTRSRKANTARQNADLPKVAMLLPSMVEDLNTALLVSEGQDKEEALRLLVDAARTSRMLLNQLGYPDFAWFSAEVAANAATQLDDPMVKAEVAWDRCGALLHQASLSETVAVAEAALRDLEPLATAPRPASEVLSLRGALHLRCAIAHARGSRGADAWSRVDAALEDADRLGSEWYDLDAHTVFGRGTVAVHAAEVGVEINEPDAGLSKVPDVSVDEVPSKERQVHYQIDKARALRRMNRLPSAVTTLKQAASQAPYYTHSDPMARALVTDLAQVGVPSQQGALSSLVRSMELVR</sequence>
<dbReference type="Proteomes" id="UP000305906">
    <property type="component" value="Unassembled WGS sequence"/>
</dbReference>
<dbReference type="Gene3D" id="1.10.260.40">
    <property type="entry name" value="lambda repressor-like DNA-binding domains"/>
    <property type="match status" value="1"/>
</dbReference>
<name>A0A5R9FZE1_9ACTN</name>
<dbReference type="GO" id="GO:0003677">
    <property type="term" value="F:DNA binding"/>
    <property type="evidence" value="ECO:0007669"/>
    <property type="project" value="InterPro"/>
</dbReference>
<dbReference type="SUPFAM" id="SSF47413">
    <property type="entry name" value="lambda repressor-like DNA-binding domains"/>
    <property type="match status" value="1"/>
</dbReference>
<keyword evidence="3" id="KW-1185">Reference proteome</keyword>